<reference evidence="4" key="1">
    <citation type="journal article" date="2012" name="PLoS Genet.">
        <title>The genomes of the fungal plant pathogens Cladosporium fulvum and Dothistroma septosporum reveal adaptation to different hosts and lifestyles but also signatures of common ancestry.</title>
        <authorList>
            <person name="de Wit P.J.G.M."/>
            <person name="van der Burgt A."/>
            <person name="Oekmen B."/>
            <person name="Stergiopoulos I."/>
            <person name="Abd-Elsalam K.A."/>
            <person name="Aerts A.L."/>
            <person name="Bahkali A.H."/>
            <person name="Beenen H.G."/>
            <person name="Chettri P."/>
            <person name="Cox M.P."/>
            <person name="Datema E."/>
            <person name="de Vries R.P."/>
            <person name="Dhillon B."/>
            <person name="Ganley A.R."/>
            <person name="Griffiths S.A."/>
            <person name="Guo Y."/>
            <person name="Hamelin R.C."/>
            <person name="Henrissat B."/>
            <person name="Kabir M.S."/>
            <person name="Jashni M.K."/>
            <person name="Kema G."/>
            <person name="Klaubauf S."/>
            <person name="Lapidus A."/>
            <person name="Levasseur A."/>
            <person name="Lindquist E."/>
            <person name="Mehrabi R."/>
            <person name="Ohm R.A."/>
            <person name="Owen T.J."/>
            <person name="Salamov A."/>
            <person name="Schwelm A."/>
            <person name="Schijlen E."/>
            <person name="Sun H."/>
            <person name="van den Burg H.A."/>
            <person name="van Ham R.C.H.J."/>
            <person name="Zhang S."/>
            <person name="Goodwin S.B."/>
            <person name="Grigoriev I.V."/>
            <person name="Collemare J."/>
            <person name="Bradshaw R.E."/>
        </authorList>
    </citation>
    <scope>NUCLEOTIDE SEQUENCE [LARGE SCALE GENOMIC DNA]</scope>
    <source>
        <strain evidence="4">NZE10 / CBS 128990</strain>
    </source>
</reference>
<sequence>MALLAANSQPCQPRHPYSAHLCRQALRSDISILSTASSFASHQHHRSRAPPAVAVAATLTVTTTRAMGGSDQPYLYDPAPNTRPLSFPYSDFNPRAATQAHYAAMAERAERQKRKAAQDGRPLISFNQHPDSYMVVNNPTVDHKPMSPNTKRNIVWTRWTQFVLRLLEEIGALGILVCVICLKMQNNGPGWIIRVAPAWDAVVTMYAIYHLLRPAKNRTAASSASYHFFALFMDTGLIPFYVFIALCARQNWQENPSDEDRWTSFFNSTYATTTVINATFIASIVVGGLHLVSIPLDLYLIVKFRKIANLPPDLNPLEDNLTGSGISRSRCSKHRYKNSEMSTSSTFTETKGHGYHLSGSTLSGVESRSSLLKGSEARVVPWSHSRTNLDNTYSGHNPESACLSRQQYDEVNLYQGPRSGRSSRQDVGDGHRSRAGTVVTPNENTDVFDFGNIPPVPSFSDRPQPMHSAQGNDSDRMPTASPNAVNKTMEKEGLLNDNWYVLDDHEASSLGSPRRQGRPAPPYSAEPTLPNVHLERIGSFDPRPLRMNPPTPPMSRDEFPDPGDQDVVNPHHGHYNPVETGIARTATVQSYATVSSSVYSESAPSLRSDGRLNNDTPKGKFYGDLSSATRGVRGVVPIGQANFPAIESLGKYGVPTPQHSRTPSPQKQGRRVVSRTGTDIADAQMYGQQNLRGRNCSVSSIQFSPATMKGDPQAFVVIVQCRDVDAIAITDHVVDDILSANEIDLWHNETYALSARRRMGVMTRQLAMHASRVQREITLMISGPGGGSAIVMQASVASEGAERA</sequence>
<evidence type="ECO:0000256" key="2">
    <source>
        <dbReference type="SAM" id="Phobius"/>
    </source>
</evidence>
<keyword evidence="2" id="KW-0812">Transmembrane</keyword>
<keyword evidence="2" id="KW-0472">Membrane</keyword>
<keyword evidence="4" id="KW-1185">Reference proteome</keyword>
<organism evidence="3 4">
    <name type="scientific">Dothistroma septosporum (strain NZE10 / CBS 128990)</name>
    <name type="common">Red band needle blight fungus</name>
    <name type="synonym">Mycosphaerella pini</name>
    <dbReference type="NCBI Taxonomy" id="675120"/>
    <lineage>
        <taxon>Eukaryota</taxon>
        <taxon>Fungi</taxon>
        <taxon>Dikarya</taxon>
        <taxon>Ascomycota</taxon>
        <taxon>Pezizomycotina</taxon>
        <taxon>Dothideomycetes</taxon>
        <taxon>Dothideomycetidae</taxon>
        <taxon>Mycosphaerellales</taxon>
        <taxon>Mycosphaerellaceae</taxon>
        <taxon>Dothistroma</taxon>
    </lineage>
</organism>
<dbReference type="STRING" id="675120.N1PVB3"/>
<feature type="region of interest" description="Disordered" evidence="1">
    <location>
        <begin position="414"/>
        <end position="483"/>
    </location>
</feature>
<name>N1PVB3_DOTSN</name>
<proteinExistence type="predicted"/>
<feature type="transmembrane region" description="Helical" evidence="2">
    <location>
        <begin position="191"/>
        <end position="212"/>
    </location>
</feature>
<gene>
    <name evidence="3" type="ORF">DOTSEDRAFT_31855</name>
</gene>
<dbReference type="OrthoDB" id="5404940at2759"/>
<feature type="transmembrane region" description="Helical" evidence="2">
    <location>
        <begin position="224"/>
        <end position="246"/>
    </location>
</feature>
<feature type="region of interest" description="Disordered" evidence="1">
    <location>
        <begin position="507"/>
        <end position="529"/>
    </location>
</feature>
<dbReference type="HOGENOM" id="CLU_018980_1_0_1"/>
<reference evidence="3 4" key="2">
    <citation type="journal article" date="2012" name="PLoS Pathog.">
        <title>Diverse lifestyles and strategies of plant pathogenesis encoded in the genomes of eighteen Dothideomycetes fungi.</title>
        <authorList>
            <person name="Ohm R.A."/>
            <person name="Feau N."/>
            <person name="Henrissat B."/>
            <person name="Schoch C.L."/>
            <person name="Horwitz B.A."/>
            <person name="Barry K.W."/>
            <person name="Condon B.J."/>
            <person name="Copeland A.C."/>
            <person name="Dhillon B."/>
            <person name="Glaser F."/>
            <person name="Hesse C.N."/>
            <person name="Kosti I."/>
            <person name="LaButti K."/>
            <person name="Lindquist E.A."/>
            <person name="Lucas S."/>
            <person name="Salamov A.A."/>
            <person name="Bradshaw R.E."/>
            <person name="Ciuffetti L."/>
            <person name="Hamelin R.C."/>
            <person name="Kema G.H.J."/>
            <person name="Lawrence C."/>
            <person name="Scott J.A."/>
            <person name="Spatafora J.W."/>
            <person name="Turgeon B.G."/>
            <person name="de Wit P.J.G.M."/>
            <person name="Zhong S."/>
            <person name="Goodwin S.B."/>
            <person name="Grigoriev I.V."/>
        </authorList>
    </citation>
    <scope>NUCLEOTIDE SEQUENCE [LARGE SCALE GENOMIC DNA]</scope>
    <source>
        <strain evidence="4">NZE10 / CBS 128990</strain>
    </source>
</reference>
<feature type="compositionally biased region" description="Basic and acidic residues" evidence="1">
    <location>
        <begin position="423"/>
        <end position="432"/>
    </location>
</feature>
<dbReference type="eggNOG" id="ENOG502S9P8">
    <property type="taxonomic scope" value="Eukaryota"/>
</dbReference>
<keyword evidence="2" id="KW-1133">Transmembrane helix</keyword>
<protein>
    <submittedName>
        <fullName evidence="3">Uncharacterized protein</fullName>
    </submittedName>
</protein>
<evidence type="ECO:0000313" key="4">
    <source>
        <dbReference type="Proteomes" id="UP000016933"/>
    </source>
</evidence>
<dbReference type="AlphaFoldDB" id="N1PVB3"/>
<evidence type="ECO:0000313" key="3">
    <source>
        <dbReference type="EMBL" id="EME47416.1"/>
    </source>
</evidence>
<accession>N1PVB3</accession>
<dbReference type="Proteomes" id="UP000016933">
    <property type="component" value="Unassembled WGS sequence"/>
</dbReference>
<dbReference type="OMA" id="NPESACL"/>
<dbReference type="EMBL" id="KB446536">
    <property type="protein sequence ID" value="EME47416.1"/>
    <property type="molecule type" value="Genomic_DNA"/>
</dbReference>
<feature type="transmembrane region" description="Helical" evidence="2">
    <location>
        <begin position="275"/>
        <end position="302"/>
    </location>
</feature>
<evidence type="ECO:0000256" key="1">
    <source>
        <dbReference type="SAM" id="MobiDB-lite"/>
    </source>
</evidence>